<evidence type="ECO:0000313" key="7">
    <source>
        <dbReference type="EMBL" id="GMH20412.1"/>
    </source>
</evidence>
<gene>
    <name evidence="7" type="ORF">Nepgr_022253</name>
</gene>
<dbReference type="InterPro" id="IPR001841">
    <property type="entry name" value="Znf_RING"/>
</dbReference>
<dbReference type="Pfam" id="PF13445">
    <property type="entry name" value="zf-RING_UBOX"/>
    <property type="match status" value="1"/>
</dbReference>
<evidence type="ECO:0000259" key="6">
    <source>
        <dbReference type="PROSITE" id="PS50135"/>
    </source>
</evidence>
<dbReference type="GO" id="GO:0043161">
    <property type="term" value="P:proteasome-mediated ubiquitin-dependent protein catabolic process"/>
    <property type="evidence" value="ECO:0007669"/>
    <property type="project" value="TreeGrafter"/>
</dbReference>
<feature type="domain" description="RING-type" evidence="5">
    <location>
        <begin position="33"/>
        <end position="73"/>
    </location>
</feature>
<dbReference type="GO" id="GO:0008270">
    <property type="term" value="F:zinc ion binding"/>
    <property type="evidence" value="ECO:0007669"/>
    <property type="project" value="UniProtKB-KW"/>
</dbReference>
<dbReference type="PANTHER" id="PTHR15898">
    <property type="entry name" value="BIFUNCTIONAL APOPTOSIS REGULATOR"/>
    <property type="match status" value="1"/>
</dbReference>
<evidence type="ECO:0000256" key="4">
    <source>
        <dbReference type="PROSITE-ProRule" id="PRU00228"/>
    </source>
</evidence>
<dbReference type="FunFam" id="3.30.60.90:FF:000014">
    <property type="entry name" value="E3 ubiquitin-protein ligase PRT1"/>
    <property type="match status" value="1"/>
</dbReference>
<protein>
    <recommendedName>
        <fullName evidence="9">E3 ubiquitin-protein ligase PRT1</fullName>
    </recommendedName>
</protein>
<keyword evidence="3" id="KW-0862">Zinc</keyword>
<evidence type="ECO:0000256" key="2">
    <source>
        <dbReference type="ARBA" id="ARBA00022771"/>
    </source>
</evidence>
<feature type="domain" description="ZZ-type" evidence="6">
    <location>
        <begin position="319"/>
        <end position="383"/>
    </location>
</feature>
<dbReference type="Proteomes" id="UP001279734">
    <property type="component" value="Unassembled WGS sequence"/>
</dbReference>
<evidence type="ECO:0000259" key="5">
    <source>
        <dbReference type="PROSITE" id="PS50089"/>
    </source>
</evidence>
<dbReference type="PROSITE" id="PS50135">
    <property type="entry name" value="ZF_ZZ_2"/>
    <property type="match status" value="1"/>
</dbReference>
<sequence length="398" mass="44930">MATTMEANKAFAGKETVDCVESEEENISESFICCVCLDLLYKPIVLACGHASCFWCVFKSMSRHRESHCPYCRHPYHHFPTICQMLHILLLKMYPVSYKKRETQILEEEKQTGYFSPVLDESSSGLHIVKKLASLGESEQSFAASSPSNLSSVPYTACEDRMCAKMRHSQSHHVLQDGVRTSATKEDSLSQNNGDVDFNEVSVTDVLCSACKQLIYRPAVLNCGHGYCQTCLIVPEDEIIICQVCESPHTSDFPKVHLQFSKFLEEKFPKEYALRRDFVECILVQFESTTKAAKKGVAPSFLPGKEFLPWGTEDGSNVHYAVGCDSCGVYPIIGDRYKCKDCTEAIGYDLCGDCYTTRSKLPGRFNQQHAWDHQFELLKFVRVQCLRLVTGRLVYGPF</sequence>
<dbReference type="PANTHER" id="PTHR15898:SF13">
    <property type="entry name" value="BIFUNCTIONAL APOPTOSIS REGULATOR"/>
    <property type="match status" value="1"/>
</dbReference>
<name>A0AAD3XWM4_NEPGR</name>
<dbReference type="SMART" id="SM00291">
    <property type="entry name" value="ZnF_ZZ"/>
    <property type="match status" value="1"/>
</dbReference>
<dbReference type="Pfam" id="PF00569">
    <property type="entry name" value="ZZ"/>
    <property type="match status" value="1"/>
</dbReference>
<dbReference type="InterPro" id="IPR000433">
    <property type="entry name" value="Znf_ZZ"/>
</dbReference>
<reference evidence="7" key="1">
    <citation type="submission" date="2023-05" db="EMBL/GenBank/DDBJ databases">
        <title>Nepenthes gracilis genome sequencing.</title>
        <authorList>
            <person name="Fukushima K."/>
        </authorList>
    </citation>
    <scope>NUCLEOTIDE SEQUENCE</scope>
    <source>
        <strain evidence="7">SING2019-196</strain>
    </source>
</reference>
<organism evidence="7 8">
    <name type="scientific">Nepenthes gracilis</name>
    <name type="common">Slender pitcher plant</name>
    <dbReference type="NCBI Taxonomy" id="150966"/>
    <lineage>
        <taxon>Eukaryota</taxon>
        <taxon>Viridiplantae</taxon>
        <taxon>Streptophyta</taxon>
        <taxon>Embryophyta</taxon>
        <taxon>Tracheophyta</taxon>
        <taxon>Spermatophyta</taxon>
        <taxon>Magnoliopsida</taxon>
        <taxon>eudicotyledons</taxon>
        <taxon>Gunneridae</taxon>
        <taxon>Pentapetalae</taxon>
        <taxon>Caryophyllales</taxon>
        <taxon>Nepenthaceae</taxon>
        <taxon>Nepenthes</taxon>
    </lineage>
</organism>
<keyword evidence="8" id="KW-1185">Reference proteome</keyword>
<evidence type="ECO:0000256" key="3">
    <source>
        <dbReference type="ARBA" id="ARBA00022833"/>
    </source>
</evidence>
<evidence type="ECO:0000256" key="1">
    <source>
        <dbReference type="ARBA" id="ARBA00022723"/>
    </source>
</evidence>
<dbReference type="InterPro" id="IPR027370">
    <property type="entry name" value="Znf-RING_euk"/>
</dbReference>
<keyword evidence="1" id="KW-0479">Metal-binding</keyword>
<evidence type="ECO:0000313" key="8">
    <source>
        <dbReference type="Proteomes" id="UP001279734"/>
    </source>
</evidence>
<proteinExistence type="predicted"/>
<dbReference type="SMART" id="SM00184">
    <property type="entry name" value="RING"/>
    <property type="match status" value="2"/>
</dbReference>
<dbReference type="GO" id="GO:0061630">
    <property type="term" value="F:ubiquitin protein ligase activity"/>
    <property type="evidence" value="ECO:0007669"/>
    <property type="project" value="TreeGrafter"/>
</dbReference>
<dbReference type="Gene3D" id="3.30.40.10">
    <property type="entry name" value="Zinc/RING finger domain, C3HC4 (zinc finger)"/>
    <property type="match status" value="2"/>
</dbReference>
<dbReference type="PROSITE" id="PS00518">
    <property type="entry name" value="ZF_RING_1"/>
    <property type="match status" value="1"/>
</dbReference>
<dbReference type="PROSITE" id="PS50089">
    <property type="entry name" value="ZF_RING_2"/>
    <property type="match status" value="2"/>
</dbReference>
<accession>A0AAD3XWM4</accession>
<dbReference type="SUPFAM" id="SSF57850">
    <property type="entry name" value="RING/U-box"/>
    <property type="match status" value="3"/>
</dbReference>
<evidence type="ECO:0008006" key="9">
    <source>
        <dbReference type="Google" id="ProtNLM"/>
    </source>
</evidence>
<dbReference type="FunFam" id="3.30.40.10:FF:000489">
    <property type="entry name" value="E3 ubiquitin-protein ligase PRT1"/>
    <property type="match status" value="1"/>
</dbReference>
<dbReference type="InterPro" id="IPR017907">
    <property type="entry name" value="Znf_RING_CS"/>
</dbReference>
<dbReference type="AlphaFoldDB" id="A0AAD3XWM4"/>
<dbReference type="EMBL" id="BSYO01000022">
    <property type="protein sequence ID" value="GMH20412.1"/>
    <property type="molecule type" value="Genomic_DNA"/>
</dbReference>
<dbReference type="InterPro" id="IPR043145">
    <property type="entry name" value="Znf_ZZ_sf"/>
</dbReference>
<keyword evidence="2 4" id="KW-0863">Zinc-finger</keyword>
<dbReference type="InterPro" id="IPR013083">
    <property type="entry name" value="Znf_RING/FYVE/PHD"/>
</dbReference>
<dbReference type="Gene3D" id="3.30.60.90">
    <property type="match status" value="1"/>
</dbReference>
<comment type="caution">
    <text evidence="7">The sequence shown here is derived from an EMBL/GenBank/DDBJ whole genome shotgun (WGS) entry which is preliminary data.</text>
</comment>
<feature type="domain" description="RING-type" evidence="5">
    <location>
        <begin position="208"/>
        <end position="246"/>
    </location>
</feature>